<keyword evidence="2" id="KW-0808">Transferase</keyword>
<dbReference type="GO" id="GO:0032259">
    <property type="term" value="P:methylation"/>
    <property type="evidence" value="ECO:0007669"/>
    <property type="project" value="UniProtKB-KW"/>
</dbReference>
<dbReference type="SUPFAM" id="SSF53335">
    <property type="entry name" value="S-adenosyl-L-methionine-dependent methyltransferases"/>
    <property type="match status" value="1"/>
</dbReference>
<dbReference type="GO" id="GO:0008168">
    <property type="term" value="F:methyltransferase activity"/>
    <property type="evidence" value="ECO:0007669"/>
    <property type="project" value="UniProtKB-KW"/>
</dbReference>
<proteinExistence type="predicted"/>
<dbReference type="Proteomes" id="UP000053235">
    <property type="component" value="Unassembled WGS sequence"/>
</dbReference>
<protein>
    <submittedName>
        <fullName evidence="2">Ubiquinone/menaquinone biosynthesis methyltransferase</fullName>
    </submittedName>
</protein>
<dbReference type="InterPro" id="IPR013217">
    <property type="entry name" value="Methyltransf_12"/>
</dbReference>
<dbReference type="RefSeq" id="WP_055672775.1">
    <property type="nucleotide sequence ID" value="NZ_CXWD01000013.1"/>
</dbReference>
<dbReference type="STRING" id="388408.LAX5112_03363"/>
<keyword evidence="3" id="KW-1185">Reference proteome</keyword>
<evidence type="ECO:0000313" key="2">
    <source>
        <dbReference type="EMBL" id="CTQ72912.1"/>
    </source>
</evidence>
<keyword evidence="2" id="KW-0489">Methyltransferase</keyword>
<name>A0A0M7AEQ4_9HYPH</name>
<evidence type="ECO:0000259" key="1">
    <source>
        <dbReference type="Pfam" id="PF08242"/>
    </source>
</evidence>
<keyword evidence="2" id="KW-0830">Ubiquinone</keyword>
<dbReference type="PANTHER" id="PTHR43861:SF1">
    <property type="entry name" value="TRANS-ACONITATE 2-METHYLTRANSFERASE"/>
    <property type="match status" value="1"/>
</dbReference>
<dbReference type="AlphaFoldDB" id="A0A0M7AEQ4"/>
<feature type="domain" description="Methyltransferase type 12" evidence="1">
    <location>
        <begin position="52"/>
        <end position="155"/>
    </location>
</feature>
<sequence length="223" mass="24051">MTTTWTNDMTPSSTFWDKVARKYAKSKIADEAAYQKTLQRVTEHLGPNDKVLELGAGTGSTALLLAGSVKSYLSTDFAPGMMEIAEEKLAAAKTEGNAPEGLSFLAADGFDPSLTTAAGDEGFDAVLAFNFLHLVEGPEALLDRVNGLLKPGGLFISKTVCLKSKAWLFVPMIKVMQLFGKAPYVSMLSTDMVNDMMTKAGFEIIETGLYPAPRSHFVVARKV</sequence>
<gene>
    <name evidence="2" type="ORF">LAX5112_03363</name>
</gene>
<evidence type="ECO:0000313" key="3">
    <source>
        <dbReference type="Proteomes" id="UP000053235"/>
    </source>
</evidence>
<dbReference type="PANTHER" id="PTHR43861">
    <property type="entry name" value="TRANS-ACONITATE 2-METHYLTRANSFERASE-RELATED"/>
    <property type="match status" value="1"/>
</dbReference>
<dbReference type="CDD" id="cd02440">
    <property type="entry name" value="AdoMet_MTases"/>
    <property type="match status" value="1"/>
</dbReference>
<dbReference type="EMBL" id="CXWD01000013">
    <property type="protein sequence ID" value="CTQ72912.1"/>
    <property type="molecule type" value="Genomic_DNA"/>
</dbReference>
<reference evidence="3" key="1">
    <citation type="submission" date="2015-07" db="EMBL/GenBank/DDBJ databases">
        <authorList>
            <person name="Rodrigo-Torres Lidia"/>
            <person name="Arahal R.David."/>
        </authorList>
    </citation>
    <scope>NUCLEOTIDE SEQUENCE [LARGE SCALE GENOMIC DNA]</scope>
    <source>
        <strain evidence="3">CECT 5112</strain>
    </source>
</reference>
<dbReference type="Gene3D" id="3.40.50.150">
    <property type="entry name" value="Vaccinia Virus protein VP39"/>
    <property type="match status" value="1"/>
</dbReference>
<organism evidence="2 3">
    <name type="scientific">Roseibium alexandrii</name>
    <dbReference type="NCBI Taxonomy" id="388408"/>
    <lineage>
        <taxon>Bacteria</taxon>
        <taxon>Pseudomonadati</taxon>
        <taxon>Pseudomonadota</taxon>
        <taxon>Alphaproteobacteria</taxon>
        <taxon>Hyphomicrobiales</taxon>
        <taxon>Stappiaceae</taxon>
        <taxon>Roseibium</taxon>
    </lineage>
</organism>
<dbReference type="InterPro" id="IPR029063">
    <property type="entry name" value="SAM-dependent_MTases_sf"/>
</dbReference>
<dbReference type="Pfam" id="PF08242">
    <property type="entry name" value="Methyltransf_12"/>
    <property type="match status" value="1"/>
</dbReference>
<accession>A0A0M7AEQ4</accession>
<dbReference type="OrthoDB" id="5642573at2"/>